<reference evidence="1" key="1">
    <citation type="journal article" date="2020" name="Stud. Mycol.">
        <title>101 Dothideomycetes genomes: a test case for predicting lifestyles and emergence of pathogens.</title>
        <authorList>
            <person name="Haridas S."/>
            <person name="Albert R."/>
            <person name="Binder M."/>
            <person name="Bloem J."/>
            <person name="Labutti K."/>
            <person name="Salamov A."/>
            <person name="Andreopoulos B."/>
            <person name="Baker S."/>
            <person name="Barry K."/>
            <person name="Bills G."/>
            <person name="Bluhm B."/>
            <person name="Cannon C."/>
            <person name="Castanera R."/>
            <person name="Culley D."/>
            <person name="Daum C."/>
            <person name="Ezra D."/>
            <person name="Gonzalez J."/>
            <person name="Henrissat B."/>
            <person name="Kuo A."/>
            <person name="Liang C."/>
            <person name="Lipzen A."/>
            <person name="Lutzoni F."/>
            <person name="Magnuson J."/>
            <person name="Mondo S."/>
            <person name="Nolan M."/>
            <person name="Ohm R."/>
            <person name="Pangilinan J."/>
            <person name="Park H.-J."/>
            <person name="Ramirez L."/>
            <person name="Alfaro M."/>
            <person name="Sun H."/>
            <person name="Tritt A."/>
            <person name="Yoshinaga Y."/>
            <person name="Zwiers L.-H."/>
            <person name="Turgeon B."/>
            <person name="Goodwin S."/>
            <person name="Spatafora J."/>
            <person name="Crous P."/>
            <person name="Grigoriev I."/>
        </authorList>
    </citation>
    <scope>NUCLEOTIDE SEQUENCE</scope>
    <source>
        <strain evidence="1">CBS 175.79</strain>
    </source>
</reference>
<dbReference type="Proteomes" id="UP000799778">
    <property type="component" value="Unassembled WGS sequence"/>
</dbReference>
<dbReference type="GeneID" id="54283309"/>
<evidence type="ECO:0000313" key="1">
    <source>
        <dbReference type="EMBL" id="KAF2016182.1"/>
    </source>
</evidence>
<organism evidence="1 2">
    <name type="scientific">Aaosphaeria arxii CBS 175.79</name>
    <dbReference type="NCBI Taxonomy" id="1450172"/>
    <lineage>
        <taxon>Eukaryota</taxon>
        <taxon>Fungi</taxon>
        <taxon>Dikarya</taxon>
        <taxon>Ascomycota</taxon>
        <taxon>Pezizomycotina</taxon>
        <taxon>Dothideomycetes</taxon>
        <taxon>Pleosporomycetidae</taxon>
        <taxon>Pleosporales</taxon>
        <taxon>Pleosporales incertae sedis</taxon>
        <taxon>Aaosphaeria</taxon>
    </lineage>
</organism>
<dbReference type="AlphaFoldDB" id="A0A6A5XSM1"/>
<sequence length="357" mass="42311">MTKYAPSLPIDIWLLVFAQVDDDLFLWSTCRNVSQFLRDCVDEFFAHRVLPGVLIDLFYSDIHTISGPEYHYVHVPMVFDRLERHGLRAVFQQRAYNKLPRCRMTGSLHGWVPFIERYCEEVHRQRPIIHNKSSSDAGRPLWEQEHEYLRNTLLIGEKDDYLLNVGDMTGIARGDRPPFYIKIWDIVDDTDLVGLTIDCERREISFNWRKTLNLFCRQQLWIGPINDFSAQHRVYDKELDAVASLYMDQDLIFTRSGRARQKRLRPWTVKNKHRMSPEVRLWTARRIDNEKNRLKQYLTHSNLLPLPEDIDDLEERVPQSLAQDHPDLLFWPWIDSDTYFIPPRRSAPAKLTCCSIL</sequence>
<evidence type="ECO:0008006" key="3">
    <source>
        <dbReference type="Google" id="ProtNLM"/>
    </source>
</evidence>
<keyword evidence="2" id="KW-1185">Reference proteome</keyword>
<dbReference type="RefSeq" id="XP_033384521.1">
    <property type="nucleotide sequence ID" value="XM_033525912.1"/>
</dbReference>
<protein>
    <recommendedName>
        <fullName evidence="3">F-box domain-containing protein</fullName>
    </recommendedName>
</protein>
<proteinExistence type="predicted"/>
<dbReference type="OrthoDB" id="2997776at2759"/>
<dbReference type="EMBL" id="ML978069">
    <property type="protein sequence ID" value="KAF2016182.1"/>
    <property type="molecule type" value="Genomic_DNA"/>
</dbReference>
<accession>A0A6A5XSM1</accession>
<gene>
    <name evidence="1" type="ORF">BU24DRAFT_409321</name>
</gene>
<evidence type="ECO:0000313" key="2">
    <source>
        <dbReference type="Proteomes" id="UP000799778"/>
    </source>
</evidence>
<name>A0A6A5XSM1_9PLEO</name>